<gene>
    <name evidence="4" type="ORF">C7387_0340</name>
</gene>
<name>A0ABX9RYW6_9ENTR</name>
<keyword evidence="1" id="KW-0732">Signal</keyword>
<evidence type="ECO:0000256" key="1">
    <source>
        <dbReference type="SAM" id="SignalP"/>
    </source>
</evidence>
<reference evidence="4 5" key="1">
    <citation type="submission" date="2018-10" db="EMBL/GenBank/DDBJ databases">
        <title>Genomic Encyclopedia of Type Strains, Phase IV (KMG-IV): sequencing the most valuable type-strain genomes for metagenomic binning, comparative biology and taxonomic classification.</title>
        <authorList>
            <person name="Goeker M."/>
        </authorList>
    </citation>
    <scope>NUCLEOTIDE SEQUENCE [LARGE SCALE GENOMIC DNA]</scope>
    <source>
        <strain evidence="4 5">DSM 5079</strain>
    </source>
</reference>
<comment type="caution">
    <text evidence="4">The sequence shown here is derived from an EMBL/GenBank/DDBJ whole genome shotgun (WGS) entry which is preliminary data.</text>
</comment>
<dbReference type="Proteomes" id="UP000267341">
    <property type="component" value="Unassembled WGS sequence"/>
</dbReference>
<feature type="signal peptide" evidence="1">
    <location>
        <begin position="1"/>
        <end position="18"/>
    </location>
</feature>
<evidence type="ECO:0000259" key="3">
    <source>
        <dbReference type="Pfam" id="PF17271"/>
    </source>
</evidence>
<sequence length="891" mass="96923">MKKSLLCLLILTSFASYCAPTVPKGFEILAEGVEERVDVVLAGKHVGLFDATVSLESVRFDNPENVLAALELPVKPDSADYQSILQALSKPLARNGALACGSNGAQSGCGYLKTDGVAGIYDDSDSSMTLFFRDGWMPVDNQQSMYRAADTNSVENALVHQQDLNVLKQDDYSSLFLQGADALGISDNSYIGSNWSLTASKNDDDSDNNVDVSNLYYRYDIARRYYFQAGRMDNRTLFNTQGGNFSFSFLPLGAIDGARMGSTMSYLNPERASQGTPVMVLLTRSSRIDAYRGNQLLGSFYLPAGNQSLDTSQFPDGSYTVTLRVYESNQLARTESTSFTKNGGMSDGRIHWFVQGGQISGEDSEAYQAGIRLPLLTMLSLTGGAAIADGIRSVEGGIDFSPDFGAAGRPTLSANLYHDDAGGRGDSEQLSWSVPDLPSLSLYRSSSRGQECNDDDDDDDLSYNQIGCYENMNASLTASFWGWNNVLSFIRTENHDDHSTWDDERSFSDNLGSQTTANAVSRTLQLSSSRAWSIGNWMLSSTLGAFTRNDQGYDDRDNGIYLSLSLYETPKPDEHFRSQSTRLSADYRDSKHGDSQTSYQVEHDWYWDDSAHKELTVQAGGINTDTLDTSVTGRYDGRYGDMSATLSDSYDNQSNEHTTAATGSWSTSFALSRQGLDWGGAGTSDPAAALLVKVDDVDGFEGDSAALVDARVSGNRPVALKTGSKALFPLSPYASSHVEIADSRMASEGATTAIVNGAGSSDVMLLPGKVRMKTITAEQRFGYVGTLELPAGARSNPVIGLNTRMLLLAEDGGFTAQLPGKAKMLYLTSGTHYYQCPLTVQKQRGVVRYVGKTLCQSITPEALPDSVNKDLLAKRRREQQNLQTSQNRNDE</sequence>
<feature type="domain" description="TcfC Usher-like barrel" evidence="3">
    <location>
        <begin position="350"/>
        <end position="759"/>
    </location>
</feature>
<proteinExistence type="predicted"/>
<dbReference type="EMBL" id="RBIZ01000003">
    <property type="protein sequence ID" value="RKR63679.1"/>
    <property type="molecule type" value="Genomic_DNA"/>
</dbReference>
<organism evidence="4 5">
    <name type="scientific">Yokenella regensburgei</name>
    <dbReference type="NCBI Taxonomy" id="158877"/>
    <lineage>
        <taxon>Bacteria</taxon>
        <taxon>Pseudomonadati</taxon>
        <taxon>Pseudomonadota</taxon>
        <taxon>Gammaproteobacteria</taxon>
        <taxon>Enterobacterales</taxon>
        <taxon>Enterobacteriaceae</taxon>
        <taxon>Yokenella</taxon>
    </lineage>
</organism>
<accession>A0ABX9RYW6</accession>
<dbReference type="InterPro" id="IPR032636">
    <property type="entry name" value="Pilus_assem_E-set-like_dom"/>
</dbReference>
<feature type="domain" description="Pilus assembly protein E-set like" evidence="2">
    <location>
        <begin position="275"/>
        <end position="341"/>
    </location>
</feature>
<evidence type="ECO:0000259" key="2">
    <source>
        <dbReference type="Pfam" id="PF16967"/>
    </source>
</evidence>
<dbReference type="InterPro" id="IPR035224">
    <property type="entry name" value="Usher_TcfC"/>
</dbReference>
<evidence type="ECO:0000313" key="5">
    <source>
        <dbReference type="Proteomes" id="UP000267341"/>
    </source>
</evidence>
<keyword evidence="5" id="KW-1185">Reference proteome</keyword>
<dbReference type="GeneID" id="66902427"/>
<dbReference type="Pfam" id="PF17271">
    <property type="entry name" value="Usher_TcfC"/>
    <property type="match status" value="1"/>
</dbReference>
<dbReference type="RefSeq" id="WP_120815900.1">
    <property type="nucleotide sequence ID" value="NZ_RBIZ01000003.1"/>
</dbReference>
<evidence type="ECO:0000313" key="4">
    <source>
        <dbReference type="EMBL" id="RKR63679.1"/>
    </source>
</evidence>
<dbReference type="Pfam" id="PF16967">
    <property type="entry name" value="TcfC"/>
    <property type="match status" value="1"/>
</dbReference>
<protein>
    <submittedName>
        <fullName evidence="4">TcfC/CooC/PapC-like putative outer membrane usher protein in CS1 pili formation</fullName>
    </submittedName>
</protein>
<feature type="chain" id="PRO_5045069773" evidence="1">
    <location>
        <begin position="19"/>
        <end position="891"/>
    </location>
</feature>